<feature type="transmembrane region" description="Helical" evidence="16">
    <location>
        <begin position="40"/>
        <end position="69"/>
    </location>
</feature>
<evidence type="ECO:0000256" key="2">
    <source>
        <dbReference type="ARBA" id="ARBA00010663"/>
    </source>
</evidence>
<dbReference type="GO" id="GO:0004983">
    <property type="term" value="F:neuropeptide Y receptor activity"/>
    <property type="evidence" value="ECO:0007669"/>
    <property type="project" value="InterPro"/>
</dbReference>
<accession>A0A0P7XGX7</accession>
<evidence type="ECO:0000256" key="12">
    <source>
        <dbReference type="ARBA" id="ARBA00023180"/>
    </source>
</evidence>
<dbReference type="EMBL" id="JARO02001435">
    <property type="protein sequence ID" value="KPP75472.1"/>
    <property type="molecule type" value="Genomic_DNA"/>
</dbReference>
<keyword evidence="10" id="KW-1015">Disulfide bond</keyword>
<gene>
    <name evidence="18" type="ORF">Z043_105279</name>
</gene>
<feature type="transmembrane region" description="Helical" evidence="16">
    <location>
        <begin position="224"/>
        <end position="244"/>
    </location>
</feature>
<feature type="domain" description="G-protein coupled receptors family 1 profile" evidence="17">
    <location>
        <begin position="61"/>
        <end position="324"/>
    </location>
</feature>
<evidence type="ECO:0000256" key="15">
    <source>
        <dbReference type="RuleBase" id="RU000688"/>
    </source>
</evidence>
<dbReference type="InterPro" id="IPR000351">
    <property type="entry name" value="NPY1_rcpt"/>
</dbReference>
<evidence type="ECO:0000256" key="4">
    <source>
        <dbReference type="ARBA" id="ARBA00022553"/>
    </source>
</evidence>
<dbReference type="AlphaFoldDB" id="A0A0P7XGX7"/>
<keyword evidence="13 15" id="KW-0807">Transducer</keyword>
<keyword evidence="7 15" id="KW-0297">G-protein coupled receptor</keyword>
<reference evidence="18 19" key="1">
    <citation type="submission" date="2015-08" db="EMBL/GenBank/DDBJ databases">
        <title>The genome of the Asian arowana (Scleropages formosus).</title>
        <authorList>
            <person name="Tan M.H."/>
            <person name="Gan H.M."/>
            <person name="Croft L.J."/>
            <person name="Austin C.M."/>
        </authorList>
    </citation>
    <scope>NUCLEOTIDE SEQUENCE [LARGE SCALE GENOMIC DNA]</scope>
    <source>
        <strain evidence="18">Aro1</strain>
    </source>
</reference>
<evidence type="ECO:0000256" key="13">
    <source>
        <dbReference type="ARBA" id="ARBA00023224"/>
    </source>
</evidence>
<dbReference type="STRING" id="113540.ENSSFOP00015000199"/>
<feature type="transmembrane region" description="Helical" evidence="16">
    <location>
        <begin position="303"/>
        <end position="327"/>
    </location>
</feature>
<proteinExistence type="inferred from homology"/>
<organism evidence="18 19">
    <name type="scientific">Scleropages formosus</name>
    <name type="common">Asian bonytongue</name>
    <name type="synonym">Osteoglossum formosum</name>
    <dbReference type="NCBI Taxonomy" id="113540"/>
    <lineage>
        <taxon>Eukaryota</taxon>
        <taxon>Metazoa</taxon>
        <taxon>Chordata</taxon>
        <taxon>Craniata</taxon>
        <taxon>Vertebrata</taxon>
        <taxon>Euteleostomi</taxon>
        <taxon>Actinopterygii</taxon>
        <taxon>Neopterygii</taxon>
        <taxon>Teleostei</taxon>
        <taxon>Osteoglossocephala</taxon>
        <taxon>Osteoglossomorpha</taxon>
        <taxon>Osteoglossiformes</taxon>
        <taxon>Osteoglossidae</taxon>
        <taxon>Scleropages</taxon>
    </lineage>
</organism>
<comment type="similarity">
    <text evidence="2 15">Belongs to the G-protein coupled receptor 1 family.</text>
</comment>
<dbReference type="SUPFAM" id="SSF81321">
    <property type="entry name" value="Family A G protein-coupled receptor-like"/>
    <property type="match status" value="1"/>
</dbReference>
<evidence type="ECO:0000256" key="9">
    <source>
        <dbReference type="ARBA" id="ARBA00023139"/>
    </source>
</evidence>
<evidence type="ECO:0000256" key="7">
    <source>
        <dbReference type="ARBA" id="ARBA00023040"/>
    </source>
</evidence>
<dbReference type="PRINTS" id="PR00237">
    <property type="entry name" value="GPCRRHODOPSN"/>
</dbReference>
<evidence type="ECO:0000256" key="5">
    <source>
        <dbReference type="ARBA" id="ARBA00022692"/>
    </source>
</evidence>
<feature type="transmembrane region" description="Helical" evidence="16">
    <location>
        <begin position="265"/>
        <end position="283"/>
    </location>
</feature>
<dbReference type="InterPro" id="IPR017452">
    <property type="entry name" value="GPCR_Rhodpsn_7TM"/>
</dbReference>
<dbReference type="PRINTS" id="PR01013">
    <property type="entry name" value="NRPEPTIDEY1R"/>
</dbReference>
<keyword evidence="3" id="KW-1003">Cell membrane</keyword>
<dbReference type="InterPro" id="IPR000276">
    <property type="entry name" value="GPCR_Rhodpsn"/>
</dbReference>
<evidence type="ECO:0000259" key="17">
    <source>
        <dbReference type="PROSITE" id="PS50262"/>
    </source>
</evidence>
<evidence type="ECO:0000256" key="6">
    <source>
        <dbReference type="ARBA" id="ARBA00022989"/>
    </source>
</evidence>
<feature type="transmembrane region" description="Helical" evidence="16">
    <location>
        <begin position="81"/>
        <end position="107"/>
    </location>
</feature>
<keyword evidence="9" id="KW-0564">Palmitate</keyword>
<comment type="caution">
    <text evidence="18">The sequence shown here is derived from an EMBL/GenBank/DDBJ whole genome shotgun (WGS) entry which is preliminary data.</text>
</comment>
<dbReference type="Gene3D" id="1.20.1070.10">
    <property type="entry name" value="Rhodopsin 7-helix transmembrane proteins"/>
    <property type="match status" value="1"/>
</dbReference>
<name>A0A0P7XGX7_SCLFO</name>
<dbReference type="PANTHER" id="PTHR24235">
    <property type="entry name" value="NEUROPEPTIDE Y RECEPTOR"/>
    <property type="match status" value="1"/>
</dbReference>
<dbReference type="Pfam" id="PF00001">
    <property type="entry name" value="7tm_1"/>
    <property type="match status" value="1"/>
</dbReference>
<dbReference type="GO" id="GO:0043005">
    <property type="term" value="C:neuron projection"/>
    <property type="evidence" value="ECO:0007669"/>
    <property type="project" value="TreeGrafter"/>
</dbReference>
<sequence>MANSSLCFNGTIFNVTSEGTRCIINSTPKPDFADYDCRSFSYVLLVLVGGYIVVTLVGLFGNLCLIHIIRQRKEVHNVTNLLIANLSLSDVLICIMCIPFTVVYTLMDYWVFGETMCKVSNFVQCLSVSVSSFSLVLIAVERYQLIVNPRGWKPSISQAYLGIVFIWLGSAILSAPFLVFFQLTDEPFRNISQTFYRGKYACIDNWPSEFNRLGFTTVLLGVQYFAPLCFIFVCYVKVFVCLRRRSGLVEHLRESESRLSESRRISAMLVSIVLTFAVCWLPLNIFNLIFDWHHEALLNCHHNLVFTLCHLVAMISTSINPIFYGLLNKNFQKDLNNIIRQLKCDSSSEEYENIRMTNKHTDVSMGLLRLSVANNSA</sequence>
<evidence type="ECO:0000256" key="3">
    <source>
        <dbReference type="ARBA" id="ARBA00022475"/>
    </source>
</evidence>
<dbReference type="GO" id="GO:0005886">
    <property type="term" value="C:plasma membrane"/>
    <property type="evidence" value="ECO:0007669"/>
    <property type="project" value="UniProtKB-SubCell"/>
</dbReference>
<evidence type="ECO:0000256" key="14">
    <source>
        <dbReference type="ARBA" id="ARBA00023288"/>
    </source>
</evidence>
<keyword evidence="5 15" id="KW-0812">Transmembrane</keyword>
<evidence type="ECO:0000313" key="18">
    <source>
        <dbReference type="EMBL" id="KPP75472.1"/>
    </source>
</evidence>
<keyword evidence="14" id="KW-0449">Lipoprotein</keyword>
<dbReference type="PRINTS" id="PR01012">
    <property type="entry name" value="NRPEPTIDEYR"/>
</dbReference>
<dbReference type="Proteomes" id="UP000034805">
    <property type="component" value="Unassembled WGS sequence"/>
</dbReference>
<evidence type="ECO:0000256" key="1">
    <source>
        <dbReference type="ARBA" id="ARBA00004651"/>
    </source>
</evidence>
<dbReference type="PROSITE" id="PS50262">
    <property type="entry name" value="G_PROTEIN_RECEP_F1_2"/>
    <property type="match status" value="1"/>
</dbReference>
<evidence type="ECO:0000256" key="11">
    <source>
        <dbReference type="ARBA" id="ARBA00023170"/>
    </source>
</evidence>
<keyword evidence="6 16" id="KW-1133">Transmembrane helix</keyword>
<dbReference type="GO" id="GO:0042923">
    <property type="term" value="F:neuropeptide binding"/>
    <property type="evidence" value="ECO:0007669"/>
    <property type="project" value="TreeGrafter"/>
</dbReference>
<feature type="transmembrane region" description="Helical" evidence="16">
    <location>
        <begin position="119"/>
        <end position="140"/>
    </location>
</feature>
<dbReference type="FunFam" id="1.20.1070.10:FF:000062">
    <property type="entry name" value="Neuropeptide Y receptor type 1"/>
    <property type="match status" value="1"/>
</dbReference>
<evidence type="ECO:0000256" key="16">
    <source>
        <dbReference type="SAM" id="Phobius"/>
    </source>
</evidence>
<keyword evidence="12" id="KW-0325">Glycoprotein</keyword>
<dbReference type="PROSITE" id="PS00237">
    <property type="entry name" value="G_PROTEIN_RECEP_F1_1"/>
    <property type="match status" value="1"/>
</dbReference>
<keyword evidence="8 16" id="KW-0472">Membrane</keyword>
<dbReference type="InterPro" id="IPR000611">
    <property type="entry name" value="NPY_rcpt"/>
</dbReference>
<evidence type="ECO:0000313" key="19">
    <source>
        <dbReference type="Proteomes" id="UP000034805"/>
    </source>
</evidence>
<evidence type="ECO:0000256" key="8">
    <source>
        <dbReference type="ARBA" id="ARBA00023136"/>
    </source>
</evidence>
<evidence type="ECO:0000256" key="10">
    <source>
        <dbReference type="ARBA" id="ARBA00023157"/>
    </source>
</evidence>
<protein>
    <submittedName>
        <fullName evidence="18">Neuropeptide Y receptor type 6-like</fullName>
    </submittedName>
</protein>
<comment type="subcellular location">
    <subcellularLocation>
        <location evidence="1">Cell membrane</location>
        <topology evidence="1">Multi-pass membrane protein</topology>
    </subcellularLocation>
</comment>
<dbReference type="PANTHER" id="PTHR24235:SF16">
    <property type="entry name" value="NEUROPEPTIDE Y RECEPTOR TYPE 6-RELATED"/>
    <property type="match status" value="1"/>
</dbReference>
<feature type="transmembrane region" description="Helical" evidence="16">
    <location>
        <begin position="160"/>
        <end position="181"/>
    </location>
</feature>
<keyword evidence="4" id="KW-0597">Phosphoprotein</keyword>
<keyword evidence="11 15" id="KW-0675">Receptor</keyword>